<dbReference type="RefSeq" id="WP_146957383.1">
    <property type="nucleotide sequence ID" value="NZ_CP042467.1"/>
</dbReference>
<feature type="domain" description="Mur ligase central" evidence="9">
    <location>
        <begin position="108"/>
        <end position="325"/>
    </location>
</feature>
<evidence type="ECO:0000256" key="7">
    <source>
        <dbReference type="HAMAP-Rule" id="MF_00639"/>
    </source>
</evidence>
<keyword evidence="5 7" id="KW-0547">Nucleotide-binding</keyword>
<dbReference type="KEGG" id="bbae:FRD01_02630"/>
<reference evidence="10 11" key="1">
    <citation type="submission" date="2019-08" db="EMBL/GenBank/DDBJ databases">
        <authorList>
            <person name="Liang Q."/>
        </authorList>
    </citation>
    <scope>NUCLEOTIDE SEQUENCE [LARGE SCALE GENOMIC DNA]</scope>
    <source>
        <strain evidence="10 11">V1718</strain>
    </source>
</reference>
<name>A0A5B8XM00_9DELT</name>
<keyword evidence="7" id="KW-0573">Peptidoglycan synthesis</keyword>
<keyword evidence="3 7" id="KW-0963">Cytoplasm</keyword>
<sequence>MSLLDASKFAVWGLGVSGVAAANRLAELGKSVVASDSREFGPWAENLVLHPSVELKFGQNALEGAEVVIPSPGLKPSLPVFERLPPGVQIYSEIDLAYELAECDFVSVTGTDGKTTTTSLISHILDVAGIPGMAAGNIGIPLSEAITKHGAGHVIVAEISEFQLWSSKCFRARANAFTNIAEDHLDYFTSMEEIIAAERVLVENAASDDVMVFNLNDHVLAGWADAYSGPMRNYIVDAVCGGNGQDKPVRNVSEFAGDAVRDVQYRESIAVRDVPFMERNAVQGVPFLWSDEIRVFEADSGVLDLSSTELRGRHNVMNIMAAAQVARVLGVSWDTIQQGIDSFKPLAHRMQLVHEKSGLRFYDDSKATNAHASMAGLRSAEGNLVVIAGGVEKGLPLEQWTHLLAHKKAKVVVIGEIKERMKAELQLAGVLEVQDASSMEDAVDKALALAQTPASIVLSPACSSFDMFKSYAHRGEVFAEAARKLA</sequence>
<dbReference type="UniPathway" id="UPA00219"/>
<dbReference type="GO" id="GO:0008764">
    <property type="term" value="F:UDP-N-acetylmuramoylalanine-D-glutamate ligase activity"/>
    <property type="evidence" value="ECO:0007669"/>
    <property type="project" value="UniProtKB-UniRule"/>
</dbReference>
<dbReference type="Gene3D" id="3.90.190.20">
    <property type="entry name" value="Mur ligase, C-terminal domain"/>
    <property type="match status" value="1"/>
</dbReference>
<dbReference type="Gene3D" id="3.40.50.720">
    <property type="entry name" value="NAD(P)-binding Rossmann-like Domain"/>
    <property type="match status" value="1"/>
</dbReference>
<keyword evidence="4 7" id="KW-0436">Ligase</keyword>
<dbReference type="GO" id="GO:0008360">
    <property type="term" value="P:regulation of cell shape"/>
    <property type="evidence" value="ECO:0007669"/>
    <property type="project" value="UniProtKB-KW"/>
</dbReference>
<comment type="catalytic activity">
    <reaction evidence="7">
        <text>UDP-N-acetyl-alpha-D-muramoyl-L-alanine + D-glutamate + ATP = UDP-N-acetyl-alpha-D-muramoyl-L-alanyl-D-glutamate + ADP + phosphate + H(+)</text>
        <dbReference type="Rhea" id="RHEA:16429"/>
        <dbReference type="ChEBI" id="CHEBI:15378"/>
        <dbReference type="ChEBI" id="CHEBI:29986"/>
        <dbReference type="ChEBI" id="CHEBI:30616"/>
        <dbReference type="ChEBI" id="CHEBI:43474"/>
        <dbReference type="ChEBI" id="CHEBI:83898"/>
        <dbReference type="ChEBI" id="CHEBI:83900"/>
        <dbReference type="ChEBI" id="CHEBI:456216"/>
        <dbReference type="EC" id="6.3.2.9"/>
    </reaction>
</comment>
<gene>
    <name evidence="7" type="primary">murD</name>
    <name evidence="10" type="ORF">FRD01_02630</name>
</gene>
<protein>
    <recommendedName>
        <fullName evidence="7">UDP-N-acetylmuramoylalanine--D-glutamate ligase</fullName>
        <ecNumber evidence="7">6.3.2.9</ecNumber>
    </recommendedName>
    <alternativeName>
        <fullName evidence="7">D-glutamic acid-adding enzyme</fullName>
    </alternativeName>
    <alternativeName>
        <fullName evidence="7">UDP-N-acetylmuramoyl-L-alanyl-D-glutamate synthetase</fullName>
    </alternativeName>
</protein>
<dbReference type="InterPro" id="IPR005762">
    <property type="entry name" value="MurD"/>
</dbReference>
<feature type="domain" description="Mur ligase C-terminal" evidence="8">
    <location>
        <begin position="348"/>
        <end position="462"/>
    </location>
</feature>
<dbReference type="EMBL" id="CP042467">
    <property type="protein sequence ID" value="QED26171.1"/>
    <property type="molecule type" value="Genomic_DNA"/>
</dbReference>
<dbReference type="Proteomes" id="UP000321595">
    <property type="component" value="Chromosome"/>
</dbReference>
<evidence type="ECO:0000256" key="4">
    <source>
        <dbReference type="ARBA" id="ARBA00022598"/>
    </source>
</evidence>
<dbReference type="OrthoDB" id="9809796at2"/>
<dbReference type="GO" id="GO:0051301">
    <property type="term" value="P:cell division"/>
    <property type="evidence" value="ECO:0007669"/>
    <property type="project" value="UniProtKB-KW"/>
</dbReference>
<comment type="function">
    <text evidence="7">Cell wall formation. Catalyzes the addition of glutamate to the nucleotide precursor UDP-N-acetylmuramoyl-L-alanine (UMA).</text>
</comment>
<evidence type="ECO:0000256" key="5">
    <source>
        <dbReference type="ARBA" id="ARBA00022741"/>
    </source>
</evidence>
<dbReference type="InterPro" id="IPR036615">
    <property type="entry name" value="Mur_ligase_C_dom_sf"/>
</dbReference>
<evidence type="ECO:0000256" key="3">
    <source>
        <dbReference type="ARBA" id="ARBA00022490"/>
    </source>
</evidence>
<dbReference type="SUPFAM" id="SSF53623">
    <property type="entry name" value="MurD-like peptide ligases, catalytic domain"/>
    <property type="match status" value="1"/>
</dbReference>
<evidence type="ECO:0000259" key="9">
    <source>
        <dbReference type="Pfam" id="PF08245"/>
    </source>
</evidence>
<comment type="subcellular location">
    <subcellularLocation>
        <location evidence="1 7">Cytoplasm</location>
    </subcellularLocation>
</comment>
<proteinExistence type="inferred from homology"/>
<dbReference type="InterPro" id="IPR004101">
    <property type="entry name" value="Mur_ligase_C"/>
</dbReference>
<keyword evidence="7" id="KW-0133">Cell shape</keyword>
<keyword evidence="7" id="KW-0131">Cell cycle</keyword>
<dbReference type="AlphaFoldDB" id="A0A5B8XM00"/>
<keyword evidence="11" id="KW-1185">Reference proteome</keyword>
<organism evidence="10 11">
    <name type="scientific">Microvenator marinus</name>
    <dbReference type="NCBI Taxonomy" id="2600177"/>
    <lineage>
        <taxon>Bacteria</taxon>
        <taxon>Deltaproteobacteria</taxon>
        <taxon>Bradymonadales</taxon>
        <taxon>Microvenatoraceae</taxon>
        <taxon>Microvenator</taxon>
    </lineage>
</organism>
<evidence type="ECO:0000256" key="2">
    <source>
        <dbReference type="ARBA" id="ARBA00004752"/>
    </source>
</evidence>
<dbReference type="InterPro" id="IPR036565">
    <property type="entry name" value="Mur-like_cat_sf"/>
</dbReference>
<comment type="similarity">
    <text evidence="7">Belongs to the MurCDEF family.</text>
</comment>
<dbReference type="EC" id="6.3.2.9" evidence="7"/>
<dbReference type="GO" id="GO:0005737">
    <property type="term" value="C:cytoplasm"/>
    <property type="evidence" value="ECO:0007669"/>
    <property type="project" value="UniProtKB-SubCell"/>
</dbReference>
<dbReference type="SUPFAM" id="SSF53244">
    <property type="entry name" value="MurD-like peptide ligases, peptide-binding domain"/>
    <property type="match status" value="1"/>
</dbReference>
<accession>A0A5B8XM00</accession>
<dbReference type="PANTHER" id="PTHR43692">
    <property type="entry name" value="UDP-N-ACETYLMURAMOYLALANINE--D-GLUTAMATE LIGASE"/>
    <property type="match status" value="1"/>
</dbReference>
<evidence type="ECO:0000313" key="10">
    <source>
        <dbReference type="EMBL" id="QED26171.1"/>
    </source>
</evidence>
<dbReference type="PANTHER" id="PTHR43692:SF1">
    <property type="entry name" value="UDP-N-ACETYLMURAMOYLALANINE--D-GLUTAMATE LIGASE"/>
    <property type="match status" value="1"/>
</dbReference>
<dbReference type="GO" id="GO:0071555">
    <property type="term" value="P:cell wall organization"/>
    <property type="evidence" value="ECO:0007669"/>
    <property type="project" value="UniProtKB-KW"/>
</dbReference>
<evidence type="ECO:0000256" key="6">
    <source>
        <dbReference type="ARBA" id="ARBA00022840"/>
    </source>
</evidence>
<dbReference type="HAMAP" id="MF_00639">
    <property type="entry name" value="MurD"/>
    <property type="match status" value="1"/>
</dbReference>
<dbReference type="SUPFAM" id="SSF51984">
    <property type="entry name" value="MurCD N-terminal domain"/>
    <property type="match status" value="1"/>
</dbReference>
<keyword evidence="7" id="KW-0961">Cell wall biogenesis/degradation</keyword>
<evidence type="ECO:0000259" key="8">
    <source>
        <dbReference type="Pfam" id="PF02875"/>
    </source>
</evidence>
<dbReference type="Pfam" id="PF02875">
    <property type="entry name" value="Mur_ligase_C"/>
    <property type="match status" value="1"/>
</dbReference>
<evidence type="ECO:0000256" key="1">
    <source>
        <dbReference type="ARBA" id="ARBA00004496"/>
    </source>
</evidence>
<dbReference type="InterPro" id="IPR013221">
    <property type="entry name" value="Mur_ligase_cen"/>
</dbReference>
<dbReference type="GO" id="GO:0009252">
    <property type="term" value="P:peptidoglycan biosynthetic process"/>
    <property type="evidence" value="ECO:0007669"/>
    <property type="project" value="UniProtKB-UniRule"/>
</dbReference>
<keyword evidence="6 7" id="KW-0067">ATP-binding</keyword>
<evidence type="ECO:0000313" key="11">
    <source>
        <dbReference type="Proteomes" id="UP000321595"/>
    </source>
</evidence>
<dbReference type="GO" id="GO:0005524">
    <property type="term" value="F:ATP binding"/>
    <property type="evidence" value="ECO:0007669"/>
    <property type="project" value="UniProtKB-UniRule"/>
</dbReference>
<keyword evidence="7" id="KW-0132">Cell division</keyword>
<comment type="pathway">
    <text evidence="2 7">Cell wall biogenesis; peptidoglycan biosynthesis.</text>
</comment>
<feature type="binding site" evidence="7">
    <location>
        <begin position="110"/>
        <end position="116"/>
    </location>
    <ligand>
        <name>ATP</name>
        <dbReference type="ChEBI" id="CHEBI:30616"/>
    </ligand>
</feature>
<dbReference type="Pfam" id="PF08245">
    <property type="entry name" value="Mur_ligase_M"/>
    <property type="match status" value="1"/>
</dbReference>
<dbReference type="Gene3D" id="3.40.1190.10">
    <property type="entry name" value="Mur-like, catalytic domain"/>
    <property type="match status" value="1"/>
</dbReference>